<proteinExistence type="predicted"/>
<comment type="caution">
    <text evidence="2">The sequence shown here is derived from an EMBL/GenBank/DDBJ whole genome shotgun (WGS) entry which is preliminary data.</text>
</comment>
<evidence type="ECO:0000313" key="3">
    <source>
        <dbReference type="Proteomes" id="UP000620124"/>
    </source>
</evidence>
<dbReference type="OrthoDB" id="10517717at2759"/>
<organism evidence="2 3">
    <name type="scientific">Mycena venus</name>
    <dbReference type="NCBI Taxonomy" id="2733690"/>
    <lineage>
        <taxon>Eukaryota</taxon>
        <taxon>Fungi</taxon>
        <taxon>Dikarya</taxon>
        <taxon>Basidiomycota</taxon>
        <taxon>Agaricomycotina</taxon>
        <taxon>Agaricomycetes</taxon>
        <taxon>Agaricomycetidae</taxon>
        <taxon>Agaricales</taxon>
        <taxon>Marasmiineae</taxon>
        <taxon>Mycenaceae</taxon>
        <taxon>Mycena</taxon>
    </lineage>
</organism>
<protein>
    <submittedName>
        <fullName evidence="2">Uncharacterized protein</fullName>
    </submittedName>
</protein>
<accession>A0A8H6Y8S4</accession>
<evidence type="ECO:0000256" key="1">
    <source>
        <dbReference type="SAM" id="MobiDB-lite"/>
    </source>
</evidence>
<evidence type="ECO:0000313" key="2">
    <source>
        <dbReference type="EMBL" id="KAF7354509.1"/>
    </source>
</evidence>
<keyword evidence="3" id="KW-1185">Reference proteome</keyword>
<feature type="region of interest" description="Disordered" evidence="1">
    <location>
        <begin position="1"/>
        <end position="27"/>
    </location>
</feature>
<dbReference type="Proteomes" id="UP000620124">
    <property type="component" value="Unassembled WGS sequence"/>
</dbReference>
<dbReference type="EMBL" id="JACAZI010000008">
    <property type="protein sequence ID" value="KAF7354509.1"/>
    <property type="molecule type" value="Genomic_DNA"/>
</dbReference>
<sequence length="208" mass="22894">MHLDCHLPTERTQTPSPTLEMDAPPTSVAPAPSVPAFPLSVAPDVLCFGPSSMLYPPPHLSSARRPYSTQFQAKDIQHHRDVLRLFRHSLGCRTFAMHPCLTHLSTTFLPSPIADAKIHNRVQPALFHVHSYPPLEPLYELIQRISSALDTHLLDNNIIVRSRNPRAIVPSPACSYSAGLDRRSIPSAVPRCVASFSANNWTPSGSAE</sequence>
<gene>
    <name evidence="2" type="ORF">MVEN_01140300</name>
</gene>
<name>A0A8H6Y8S4_9AGAR</name>
<dbReference type="AlphaFoldDB" id="A0A8H6Y8S4"/>
<reference evidence="2" key="1">
    <citation type="submission" date="2020-05" db="EMBL/GenBank/DDBJ databases">
        <title>Mycena genomes resolve the evolution of fungal bioluminescence.</title>
        <authorList>
            <person name="Tsai I.J."/>
        </authorList>
    </citation>
    <scope>NUCLEOTIDE SEQUENCE</scope>
    <source>
        <strain evidence="2">CCC161011</strain>
    </source>
</reference>